<proteinExistence type="predicted"/>
<evidence type="ECO:0000313" key="3">
    <source>
        <dbReference type="Proteomes" id="UP000518878"/>
    </source>
</evidence>
<dbReference type="Proteomes" id="UP000518878">
    <property type="component" value="Unassembled WGS sequence"/>
</dbReference>
<gene>
    <name evidence="2" type="ORF">HBF32_07895</name>
</gene>
<dbReference type="RefSeq" id="WP_166699131.1">
    <property type="nucleotide sequence ID" value="NZ_JAAQTL010000001.1"/>
</dbReference>
<sequence>MFVYPKPGLLIRDPEKHDLIPESGREVGDGDLYWLRRVADGDVTTTRTAPATAPRVSGKGAASTATDNGSNDA</sequence>
<keyword evidence="3" id="KW-1185">Reference proteome</keyword>
<evidence type="ECO:0000313" key="2">
    <source>
        <dbReference type="EMBL" id="NID15383.1"/>
    </source>
</evidence>
<name>A0A7X5QTZ6_9GAMM</name>
<reference evidence="2 3" key="1">
    <citation type="journal article" date="2006" name="Int. J. Syst. Evol. Microbiol.">
        <title>Dyella yeojuensis sp. nov., isolated from greenhouse soil in Korea.</title>
        <authorList>
            <person name="Kim B.Y."/>
            <person name="Weon H.Y."/>
            <person name="Lee K.H."/>
            <person name="Seok S.J."/>
            <person name="Kwon S.W."/>
            <person name="Go S.J."/>
            <person name="Stackebrandt E."/>
        </authorList>
    </citation>
    <scope>NUCLEOTIDE SEQUENCE [LARGE SCALE GENOMIC DNA]</scope>
    <source>
        <strain evidence="2 3">DSM 17673</strain>
    </source>
</reference>
<organism evidence="2 3">
    <name type="scientific">Luteibacter yeojuensis</name>
    <dbReference type="NCBI Taxonomy" id="345309"/>
    <lineage>
        <taxon>Bacteria</taxon>
        <taxon>Pseudomonadati</taxon>
        <taxon>Pseudomonadota</taxon>
        <taxon>Gammaproteobacteria</taxon>
        <taxon>Lysobacterales</taxon>
        <taxon>Rhodanobacteraceae</taxon>
        <taxon>Luteibacter</taxon>
    </lineage>
</organism>
<evidence type="ECO:0000256" key="1">
    <source>
        <dbReference type="SAM" id="MobiDB-lite"/>
    </source>
</evidence>
<dbReference type="EMBL" id="JAAQTL010000001">
    <property type="protein sequence ID" value="NID15383.1"/>
    <property type="molecule type" value="Genomic_DNA"/>
</dbReference>
<accession>A0A7X5QTZ6</accession>
<protein>
    <submittedName>
        <fullName evidence="2">DUF2635 domain-containing protein</fullName>
    </submittedName>
</protein>
<feature type="compositionally biased region" description="Polar residues" evidence="1">
    <location>
        <begin position="63"/>
        <end position="73"/>
    </location>
</feature>
<feature type="compositionally biased region" description="Low complexity" evidence="1">
    <location>
        <begin position="44"/>
        <end position="55"/>
    </location>
</feature>
<dbReference type="Pfam" id="PF10948">
    <property type="entry name" value="DUF2635"/>
    <property type="match status" value="1"/>
</dbReference>
<comment type="caution">
    <text evidence="2">The sequence shown here is derived from an EMBL/GenBank/DDBJ whole genome shotgun (WGS) entry which is preliminary data.</text>
</comment>
<dbReference type="InterPro" id="IPR024400">
    <property type="entry name" value="DUF2635"/>
</dbReference>
<feature type="region of interest" description="Disordered" evidence="1">
    <location>
        <begin position="43"/>
        <end position="73"/>
    </location>
</feature>
<dbReference type="AlphaFoldDB" id="A0A7X5QTZ6"/>